<dbReference type="AlphaFoldDB" id="A0AAD3N0A0"/>
<protein>
    <submittedName>
        <fullName evidence="2">Uncharacterized protein</fullName>
    </submittedName>
</protein>
<feature type="compositionally biased region" description="Basic and acidic residues" evidence="1">
    <location>
        <begin position="30"/>
        <end position="40"/>
    </location>
</feature>
<evidence type="ECO:0000313" key="3">
    <source>
        <dbReference type="Proteomes" id="UP001279410"/>
    </source>
</evidence>
<gene>
    <name evidence="2" type="ORF">AKAME5_003002500</name>
</gene>
<sequence length="131" mass="15467">DIGVLRSKLQLHEQRSKKPKRRSTPTDHATGQKEHVEEPKQLQQQTEEQQQQEQWQEEEVKQPKVTSVKRPFKKVKYSPKSFGPWSSGQGRGNRMRLIMLLASMEEYLQTYKAFHDLPRIRGWSRNIVISV</sequence>
<keyword evidence="3" id="KW-1185">Reference proteome</keyword>
<dbReference type="Proteomes" id="UP001279410">
    <property type="component" value="Unassembled WGS sequence"/>
</dbReference>
<evidence type="ECO:0000313" key="2">
    <source>
        <dbReference type="EMBL" id="GLD63159.1"/>
    </source>
</evidence>
<organism evidence="2 3">
    <name type="scientific">Lates japonicus</name>
    <name type="common">Japanese lates</name>
    <dbReference type="NCBI Taxonomy" id="270547"/>
    <lineage>
        <taxon>Eukaryota</taxon>
        <taxon>Metazoa</taxon>
        <taxon>Chordata</taxon>
        <taxon>Craniata</taxon>
        <taxon>Vertebrata</taxon>
        <taxon>Euteleostomi</taxon>
        <taxon>Actinopterygii</taxon>
        <taxon>Neopterygii</taxon>
        <taxon>Teleostei</taxon>
        <taxon>Neoteleostei</taxon>
        <taxon>Acanthomorphata</taxon>
        <taxon>Carangaria</taxon>
        <taxon>Carangaria incertae sedis</taxon>
        <taxon>Centropomidae</taxon>
        <taxon>Lates</taxon>
    </lineage>
</organism>
<evidence type="ECO:0000256" key="1">
    <source>
        <dbReference type="SAM" id="MobiDB-lite"/>
    </source>
</evidence>
<feature type="region of interest" description="Disordered" evidence="1">
    <location>
        <begin position="1"/>
        <end position="72"/>
    </location>
</feature>
<accession>A0AAD3N0A0</accession>
<feature type="non-terminal residue" evidence="2">
    <location>
        <position position="1"/>
    </location>
</feature>
<reference evidence="2" key="1">
    <citation type="submission" date="2022-08" db="EMBL/GenBank/DDBJ databases">
        <title>Genome sequencing of akame (Lates japonicus).</title>
        <authorList>
            <person name="Hashiguchi Y."/>
            <person name="Takahashi H."/>
        </authorList>
    </citation>
    <scope>NUCLEOTIDE SEQUENCE</scope>
    <source>
        <strain evidence="2">Kochi</strain>
    </source>
</reference>
<dbReference type="EMBL" id="BRZM01008818">
    <property type="protein sequence ID" value="GLD63159.1"/>
    <property type="molecule type" value="Genomic_DNA"/>
</dbReference>
<proteinExistence type="predicted"/>
<feature type="compositionally biased region" description="Low complexity" evidence="1">
    <location>
        <begin position="41"/>
        <end position="54"/>
    </location>
</feature>
<name>A0AAD3N0A0_LATJO</name>
<comment type="caution">
    <text evidence="2">The sequence shown here is derived from an EMBL/GenBank/DDBJ whole genome shotgun (WGS) entry which is preliminary data.</text>
</comment>